<evidence type="ECO:0000256" key="1">
    <source>
        <dbReference type="SAM" id="MobiDB-lite"/>
    </source>
</evidence>
<sequence>MDVGKGEHHVIGLSSEGTRVHDAVPPNTEAGQREVFDRLAQRGQVLVVVDHP</sequence>
<accession>A0A852YX27</accession>
<keyword evidence="4" id="KW-1185">Reference proteome</keyword>
<protein>
    <recommendedName>
        <fullName evidence="2">Transposase IS110-like N-terminal domain-containing protein</fullName>
    </recommendedName>
</protein>
<feature type="compositionally biased region" description="Basic and acidic residues" evidence="1">
    <location>
        <begin position="1"/>
        <end position="10"/>
    </location>
</feature>
<dbReference type="GO" id="GO:0006313">
    <property type="term" value="P:DNA transposition"/>
    <property type="evidence" value="ECO:0007669"/>
    <property type="project" value="InterPro"/>
</dbReference>
<gene>
    <name evidence="3" type="ORF">FHR84_000789</name>
</gene>
<comment type="caution">
    <text evidence="3">The sequence shown here is derived from an EMBL/GenBank/DDBJ whole genome shotgun (WGS) entry which is preliminary data.</text>
</comment>
<dbReference type="GO" id="GO:0003677">
    <property type="term" value="F:DNA binding"/>
    <property type="evidence" value="ECO:0007669"/>
    <property type="project" value="InterPro"/>
</dbReference>
<name>A0A852YX27_9ACTN</name>
<organism evidence="3 4">
    <name type="scientific">Actinopolyspora biskrensis</name>
    <dbReference type="NCBI Taxonomy" id="1470178"/>
    <lineage>
        <taxon>Bacteria</taxon>
        <taxon>Bacillati</taxon>
        <taxon>Actinomycetota</taxon>
        <taxon>Actinomycetes</taxon>
        <taxon>Actinopolysporales</taxon>
        <taxon>Actinopolysporaceae</taxon>
        <taxon>Actinopolyspora</taxon>
    </lineage>
</organism>
<evidence type="ECO:0000313" key="4">
    <source>
        <dbReference type="Proteomes" id="UP000548304"/>
    </source>
</evidence>
<proteinExistence type="predicted"/>
<dbReference type="AlphaFoldDB" id="A0A852YX27"/>
<feature type="domain" description="Transposase IS110-like N-terminal" evidence="2">
    <location>
        <begin position="1"/>
        <end position="50"/>
    </location>
</feature>
<evidence type="ECO:0000313" key="3">
    <source>
        <dbReference type="EMBL" id="NYH77475.1"/>
    </source>
</evidence>
<dbReference type="EMBL" id="JACBYW010000001">
    <property type="protein sequence ID" value="NYH77475.1"/>
    <property type="molecule type" value="Genomic_DNA"/>
</dbReference>
<reference evidence="3 4" key="1">
    <citation type="submission" date="2020-07" db="EMBL/GenBank/DDBJ databases">
        <title>Genomic Encyclopedia of Type Strains, Phase III (KMG-III): the genomes of soil and plant-associated and newly described type strains.</title>
        <authorList>
            <person name="Whitman W."/>
        </authorList>
    </citation>
    <scope>NUCLEOTIDE SEQUENCE [LARGE SCALE GENOMIC DNA]</scope>
    <source>
        <strain evidence="3 4">CECT 8576</strain>
    </source>
</reference>
<dbReference type="Pfam" id="PF01548">
    <property type="entry name" value="DEDD_Tnp_IS110"/>
    <property type="match status" value="1"/>
</dbReference>
<dbReference type="Proteomes" id="UP000548304">
    <property type="component" value="Unassembled WGS sequence"/>
</dbReference>
<feature type="region of interest" description="Disordered" evidence="1">
    <location>
        <begin position="1"/>
        <end position="25"/>
    </location>
</feature>
<dbReference type="GO" id="GO:0004803">
    <property type="term" value="F:transposase activity"/>
    <property type="evidence" value="ECO:0007669"/>
    <property type="project" value="InterPro"/>
</dbReference>
<dbReference type="InterPro" id="IPR002525">
    <property type="entry name" value="Transp_IS110-like_N"/>
</dbReference>
<evidence type="ECO:0000259" key="2">
    <source>
        <dbReference type="Pfam" id="PF01548"/>
    </source>
</evidence>